<dbReference type="AlphaFoldDB" id="A0A818PCV3"/>
<protein>
    <submittedName>
        <fullName evidence="3">Uncharacterized protein</fullName>
    </submittedName>
</protein>
<feature type="coiled-coil region" evidence="1">
    <location>
        <begin position="113"/>
        <end position="254"/>
    </location>
</feature>
<name>A0A818PCV3_9BILA</name>
<reference evidence="3" key="1">
    <citation type="submission" date="2021-02" db="EMBL/GenBank/DDBJ databases">
        <authorList>
            <person name="Nowell W R."/>
        </authorList>
    </citation>
    <scope>NUCLEOTIDE SEQUENCE</scope>
</reference>
<feature type="region of interest" description="Disordered" evidence="2">
    <location>
        <begin position="51"/>
        <end position="73"/>
    </location>
</feature>
<feature type="coiled-coil region" evidence="1">
    <location>
        <begin position="538"/>
        <end position="626"/>
    </location>
</feature>
<gene>
    <name evidence="3" type="ORF">JBS370_LOCUS4866</name>
</gene>
<evidence type="ECO:0000256" key="2">
    <source>
        <dbReference type="SAM" id="MobiDB-lite"/>
    </source>
</evidence>
<evidence type="ECO:0000313" key="4">
    <source>
        <dbReference type="Proteomes" id="UP000663836"/>
    </source>
</evidence>
<accession>A0A818PCV3</accession>
<evidence type="ECO:0000313" key="3">
    <source>
        <dbReference type="EMBL" id="CAF3622663.1"/>
    </source>
</evidence>
<dbReference type="Proteomes" id="UP000663836">
    <property type="component" value="Unassembled WGS sequence"/>
</dbReference>
<evidence type="ECO:0000256" key="1">
    <source>
        <dbReference type="SAM" id="Coils"/>
    </source>
</evidence>
<keyword evidence="1" id="KW-0175">Coiled coil</keyword>
<organism evidence="3 4">
    <name type="scientific">Rotaria sordida</name>
    <dbReference type="NCBI Taxonomy" id="392033"/>
    <lineage>
        <taxon>Eukaryota</taxon>
        <taxon>Metazoa</taxon>
        <taxon>Spiralia</taxon>
        <taxon>Gnathifera</taxon>
        <taxon>Rotifera</taxon>
        <taxon>Eurotatoria</taxon>
        <taxon>Bdelloidea</taxon>
        <taxon>Philodinida</taxon>
        <taxon>Philodinidae</taxon>
        <taxon>Rotaria</taxon>
    </lineage>
</organism>
<feature type="coiled-coil region" evidence="1">
    <location>
        <begin position="323"/>
        <end position="438"/>
    </location>
</feature>
<comment type="caution">
    <text evidence="3">The sequence shown here is derived from an EMBL/GenBank/DDBJ whole genome shotgun (WGS) entry which is preliminary data.</text>
</comment>
<sequence length="645" mass="77968">MDSISNSGVSLILNPDIANVINDNQHQHDLSTCEEEFENQEEIQKMLANAFDSQSLSNTDNDEDAFDDDDEEEEQLPIQISTIEHVPQSEDNIRLQQENETLHHRISEYVLNEEIYRKNILEYEYKMNELNEKHEQKNFLIRLEYETKIEQLTNKTSEQQIEMLTLKQMYETIFDEKCHVDKQINNIHLNEQNLQEKFDQLQIEYEQLLKLNKKPLKINILTQTEINNETEQQIETLTKQNIQLVDELTRISNQLNLLQIHYDEREQFFSNEKIQYEKHIKELSKRPTMTCIKLQTYKMTITRHGYFIVFLLERDFIDDDKKIKQLQNEIDDYKLKLNSKQIEINSLKFDINNLKQDMNDRLSLLTINISNEKLNKILFERDQYLNELNQLKNELPNLKQQMIDSFQTKVITFKEQVKKSLIEKENDYKKKIEQIENEYISQYEQVLEKNKQIVRSLITSKQEEFNTEKTKIISEYEEKLKILQAQQLPNDERRMFGQKIEELTRANDKCSQYIVKREQEHRQREKTSLNFQQFDETKRKYNDEIHRLYDQIAKQNQQQMLLIDEHQKQIEQLKNTYDQRYRILLDEWKIYNNDLHDNNTKLKTKLKEYEKTIVQLRYHIINLQIEYLQNGGNSNKLLQLTNEIK</sequence>
<feature type="compositionally biased region" description="Acidic residues" evidence="2">
    <location>
        <begin position="60"/>
        <end position="73"/>
    </location>
</feature>
<dbReference type="EMBL" id="CAJOBD010000243">
    <property type="protein sequence ID" value="CAF3622663.1"/>
    <property type="molecule type" value="Genomic_DNA"/>
</dbReference>
<proteinExistence type="predicted"/>